<comment type="caution">
    <text evidence="13">The sequence shown here is derived from an EMBL/GenBank/DDBJ whole genome shotgun (WGS) entry which is preliminary data.</text>
</comment>
<keyword evidence="14" id="KW-1185">Reference proteome</keyword>
<keyword evidence="6 10" id="KW-0479">Metal-binding</keyword>
<dbReference type="GO" id="GO:0051539">
    <property type="term" value="F:4 iron, 4 sulfur cluster binding"/>
    <property type="evidence" value="ECO:0007669"/>
    <property type="project" value="UniProtKB-KW"/>
</dbReference>
<feature type="binding site" evidence="10">
    <location>
        <position position="226"/>
    </location>
    <ligand>
        <name>[2Fe-2S] cluster</name>
        <dbReference type="ChEBI" id="CHEBI:190135"/>
    </ligand>
</feature>
<sequence>MPSLPVLVDTTPDLDFSDFSPAQNVNQKRSLLLAPPSIAAHEDKLRDVFATFDRSVTDLQMLDRLSAGFVALPPSTYDLVLVLTDANGARRNEALELLNRGVYNILMPSMKHGAKLELQDGPFGGNDGREAILAGLVEKDGAFEKPEYQEVVVPLRFGANKKKNKAAPEPVKPQNVGFVDYKDDDELIDEDGLLSEDDLSRPVQLPAECQPETAKKRRRACKDCTCGLAAQLEAEDAARREQANKDLSVLKLNTDELNDEVDFTVQGKTGSCNSCSLGDAFRCATCPFIGLPAFKPGEEVKIMNDMAQL</sequence>
<dbReference type="InterPro" id="IPR007785">
    <property type="entry name" value="Anamorsin"/>
</dbReference>
<keyword evidence="3 10" id="KW-0004">4Fe-4S</keyword>
<protein>
    <submittedName>
        <fullName evidence="13">Fe-S cluster assembly protein dre2</fullName>
    </submittedName>
</protein>
<dbReference type="STRING" id="1441469.A0A225AJ23"/>
<dbReference type="Pfam" id="PF05093">
    <property type="entry name" value="CIAPIN1"/>
    <property type="match status" value="1"/>
</dbReference>
<evidence type="ECO:0000256" key="5">
    <source>
        <dbReference type="ARBA" id="ARBA00022714"/>
    </source>
</evidence>
<feature type="binding site" evidence="10">
    <location>
        <position position="272"/>
    </location>
    <ligand>
        <name>[4Fe-4S] cluster</name>
        <dbReference type="ChEBI" id="CHEBI:49883"/>
    </ligand>
</feature>
<feature type="binding site" evidence="10">
    <location>
        <position position="209"/>
    </location>
    <ligand>
        <name>[2Fe-2S] cluster</name>
        <dbReference type="ChEBI" id="CHEBI:190135"/>
    </ligand>
</feature>
<evidence type="ECO:0000256" key="9">
    <source>
        <dbReference type="ARBA" id="ARBA00023128"/>
    </source>
</evidence>
<comment type="similarity">
    <text evidence="2 10">Belongs to the anamorsin family.</text>
</comment>
<feature type="binding site" evidence="10">
    <location>
        <position position="283"/>
    </location>
    <ligand>
        <name>[4Fe-4S] cluster</name>
        <dbReference type="ChEBI" id="CHEBI:49883"/>
    </ligand>
</feature>
<dbReference type="GO" id="GO:0016226">
    <property type="term" value="P:iron-sulfur cluster assembly"/>
    <property type="evidence" value="ECO:0007669"/>
    <property type="project" value="UniProtKB-UniRule"/>
</dbReference>
<reference evidence="13 14" key="1">
    <citation type="submission" date="2015-06" db="EMBL/GenBank/DDBJ databases">
        <title>Talaromyces atroroseus IBT 11181 draft genome.</title>
        <authorList>
            <person name="Rasmussen K.B."/>
            <person name="Rasmussen S."/>
            <person name="Petersen B."/>
            <person name="Sicheritz-Ponten T."/>
            <person name="Mortensen U.H."/>
            <person name="Thrane U."/>
        </authorList>
    </citation>
    <scope>NUCLEOTIDE SEQUENCE [LARGE SCALE GENOMIC DNA]</scope>
    <source>
        <strain evidence="13 14">IBT 11181</strain>
    </source>
</reference>
<dbReference type="OrthoDB" id="311633at2759"/>
<gene>
    <name evidence="13" type="ORF">UA08_03370</name>
</gene>
<comment type="domain">
    <text evidence="10">The C-terminal domain binds 2 Fe-S clusters but is otherwise mostly in an intrinsically disordered conformation.</text>
</comment>
<dbReference type="GO" id="GO:0046872">
    <property type="term" value="F:metal ion binding"/>
    <property type="evidence" value="ECO:0007669"/>
    <property type="project" value="UniProtKB-KW"/>
</dbReference>
<dbReference type="GeneID" id="31003125"/>
<dbReference type="GO" id="GO:0009055">
    <property type="term" value="F:electron transfer activity"/>
    <property type="evidence" value="ECO:0007669"/>
    <property type="project" value="UniProtKB-UniRule"/>
</dbReference>
<dbReference type="RefSeq" id="XP_020121582.1">
    <property type="nucleotide sequence ID" value="XM_020265662.1"/>
</dbReference>
<feature type="domain" description="Fe-S cluster assembly protein Dre2 N-terminal" evidence="12">
    <location>
        <begin position="28"/>
        <end position="156"/>
    </location>
</feature>
<evidence type="ECO:0000256" key="10">
    <source>
        <dbReference type="HAMAP-Rule" id="MF_03115"/>
    </source>
</evidence>
<dbReference type="GO" id="GO:0051537">
    <property type="term" value="F:2 iron, 2 sulfur cluster binding"/>
    <property type="evidence" value="ECO:0007669"/>
    <property type="project" value="UniProtKB-UniRule"/>
</dbReference>
<feature type="binding site" evidence="10">
    <location>
        <position position="221"/>
    </location>
    <ligand>
        <name>[2Fe-2S] cluster</name>
        <dbReference type="ChEBI" id="CHEBI:190135"/>
    </ligand>
</feature>
<dbReference type="EMBL" id="LFMY01000004">
    <property type="protein sequence ID" value="OKL61461.1"/>
    <property type="molecule type" value="Genomic_DNA"/>
</dbReference>
<keyword evidence="7 10" id="KW-0408">Iron</keyword>
<keyword evidence="9 10" id="KW-0496">Mitochondrion</keyword>
<feature type="binding site" evidence="10">
    <location>
        <position position="286"/>
    </location>
    <ligand>
        <name>[4Fe-4S] cluster</name>
        <dbReference type="ChEBI" id="CHEBI:49883"/>
    </ligand>
</feature>
<evidence type="ECO:0000256" key="8">
    <source>
        <dbReference type="ARBA" id="ARBA00023014"/>
    </source>
</evidence>
<feature type="binding site" evidence="10">
    <location>
        <position position="275"/>
    </location>
    <ligand>
        <name>[4Fe-4S] cluster</name>
        <dbReference type="ChEBI" id="CHEBI:49883"/>
    </ligand>
</feature>
<keyword evidence="4 10" id="KW-0963">Cytoplasm</keyword>
<feature type="short sequence motif" description="Cx2C motif 1" evidence="10">
    <location>
        <begin position="272"/>
        <end position="275"/>
    </location>
</feature>
<evidence type="ECO:0000256" key="3">
    <source>
        <dbReference type="ARBA" id="ARBA00022485"/>
    </source>
</evidence>
<comment type="cofactor">
    <cofactor evidence="10">
        <name>[2Fe-2S] cluster</name>
        <dbReference type="ChEBI" id="CHEBI:190135"/>
    </cofactor>
</comment>
<evidence type="ECO:0000256" key="1">
    <source>
        <dbReference type="ARBA" id="ARBA00001966"/>
    </source>
</evidence>
<dbReference type="AlphaFoldDB" id="A0A225AJ23"/>
<dbReference type="Pfam" id="PF16803">
    <property type="entry name" value="DRE2_N"/>
    <property type="match status" value="1"/>
</dbReference>
<evidence type="ECO:0000259" key="12">
    <source>
        <dbReference type="Pfam" id="PF16803"/>
    </source>
</evidence>
<keyword evidence="8 10" id="KW-0411">Iron-sulfur</keyword>
<comment type="caution">
    <text evidence="10">Lacks conserved residue(s) required for the propagation of feature annotation.</text>
</comment>
<dbReference type="PANTHER" id="PTHR13273:SF14">
    <property type="entry name" value="ANAMORSIN"/>
    <property type="match status" value="1"/>
</dbReference>
<feature type="region of interest" description="Fe-S binding site B" evidence="10">
    <location>
        <begin position="272"/>
        <end position="286"/>
    </location>
</feature>
<accession>A0A225AJ23</accession>
<evidence type="ECO:0000313" key="14">
    <source>
        <dbReference type="Proteomes" id="UP000214365"/>
    </source>
</evidence>
<dbReference type="HAMAP" id="MF_03115">
    <property type="entry name" value="Anamorsin"/>
    <property type="match status" value="1"/>
</dbReference>
<comment type="cofactor">
    <cofactor evidence="1 10">
        <name>[4Fe-4S] cluster</name>
        <dbReference type="ChEBI" id="CHEBI:49883"/>
    </cofactor>
</comment>
<feature type="binding site" evidence="10">
    <location>
        <position position="224"/>
    </location>
    <ligand>
        <name>[2Fe-2S] cluster</name>
        <dbReference type="ChEBI" id="CHEBI:190135"/>
    </ligand>
</feature>
<dbReference type="InterPro" id="IPR046408">
    <property type="entry name" value="CIAPIN1"/>
</dbReference>
<dbReference type="GO" id="GO:0005758">
    <property type="term" value="C:mitochondrial intermembrane space"/>
    <property type="evidence" value="ECO:0007669"/>
    <property type="project" value="UniProtKB-SubCell"/>
</dbReference>
<evidence type="ECO:0000313" key="13">
    <source>
        <dbReference type="EMBL" id="OKL61461.1"/>
    </source>
</evidence>
<organism evidence="13 14">
    <name type="scientific">Talaromyces atroroseus</name>
    <dbReference type="NCBI Taxonomy" id="1441469"/>
    <lineage>
        <taxon>Eukaryota</taxon>
        <taxon>Fungi</taxon>
        <taxon>Dikarya</taxon>
        <taxon>Ascomycota</taxon>
        <taxon>Pezizomycotina</taxon>
        <taxon>Eurotiomycetes</taxon>
        <taxon>Eurotiomycetidae</taxon>
        <taxon>Eurotiales</taxon>
        <taxon>Trichocomaceae</taxon>
        <taxon>Talaromyces</taxon>
        <taxon>Talaromyces sect. Trachyspermi</taxon>
    </lineage>
</organism>
<feature type="short sequence motif" description="Cx2C motif 2" evidence="10">
    <location>
        <begin position="283"/>
        <end position="286"/>
    </location>
</feature>
<dbReference type="Proteomes" id="UP000214365">
    <property type="component" value="Unassembled WGS sequence"/>
</dbReference>
<proteinExistence type="inferred from homology"/>
<comment type="domain">
    <text evidence="10">The N-terminal domain has structural similarity with S-adenosyl-L-methionine-dependent methyltransferases, but does not bind S-adenosyl-L-methionine. It is required for correct assembly of the 2 Fe-S clusters.</text>
</comment>
<name>A0A225AJ23_TALAT</name>
<evidence type="ECO:0000256" key="7">
    <source>
        <dbReference type="ARBA" id="ARBA00023004"/>
    </source>
</evidence>
<feature type="domain" description="Anamorsin C-terminal" evidence="11">
    <location>
        <begin position="205"/>
        <end position="302"/>
    </location>
</feature>
<evidence type="ECO:0000259" key="11">
    <source>
        <dbReference type="Pfam" id="PF05093"/>
    </source>
</evidence>
<evidence type="ECO:0000256" key="6">
    <source>
        <dbReference type="ARBA" id="ARBA00022723"/>
    </source>
</evidence>
<keyword evidence="5 10" id="KW-0001">2Fe-2S</keyword>
<comment type="subcellular location">
    <subcellularLocation>
        <location evidence="10">Cytoplasm</location>
    </subcellularLocation>
    <subcellularLocation>
        <location evidence="10">Mitochondrion intermembrane space</location>
    </subcellularLocation>
</comment>
<evidence type="ECO:0000256" key="2">
    <source>
        <dbReference type="ARBA" id="ARBA00008169"/>
    </source>
</evidence>
<dbReference type="PANTHER" id="PTHR13273">
    <property type="entry name" value="ANAMORSIN"/>
    <property type="match status" value="1"/>
</dbReference>
<dbReference type="InterPro" id="IPR031838">
    <property type="entry name" value="Dre2_N"/>
</dbReference>
<comment type="domain">
    <text evidence="10">The twin Cx2C motifs are involved in the recognition by the mitochondrial MIA40-ERV1 disulfide relay system. The formation of 2 disulfide bonds in the Cx2C motifs through dithiol/disulfide exchange reactions effectively traps the protein in the mitochondrial intermembrane space.</text>
</comment>
<evidence type="ECO:0000256" key="4">
    <source>
        <dbReference type="ARBA" id="ARBA00022490"/>
    </source>
</evidence>